<organism evidence="1 2">
    <name type="scientific">Hymenoscyphus albidus</name>
    <dbReference type="NCBI Taxonomy" id="595503"/>
    <lineage>
        <taxon>Eukaryota</taxon>
        <taxon>Fungi</taxon>
        <taxon>Dikarya</taxon>
        <taxon>Ascomycota</taxon>
        <taxon>Pezizomycotina</taxon>
        <taxon>Leotiomycetes</taxon>
        <taxon>Helotiales</taxon>
        <taxon>Helotiaceae</taxon>
        <taxon>Hymenoscyphus</taxon>
    </lineage>
</organism>
<name>A0A9N9LX56_9HELO</name>
<sequence>MSRKKSNEVGTWGFVCVRRRPAVESKFTDREAPEDRASPDSRRCSMLATFCGPVENEMLSETLKVKELEEIIHHHDVALFQRKEVKRHGAGFRIEKVGGFIDHLETNPLYDL</sequence>
<evidence type="ECO:0000313" key="2">
    <source>
        <dbReference type="Proteomes" id="UP000701801"/>
    </source>
</evidence>
<gene>
    <name evidence="1" type="ORF">HYALB_00002927</name>
</gene>
<accession>A0A9N9LX56</accession>
<protein>
    <submittedName>
        <fullName evidence="1">Uncharacterized protein</fullName>
    </submittedName>
</protein>
<keyword evidence="2" id="KW-1185">Reference proteome</keyword>
<dbReference type="EMBL" id="CAJVRM010000695">
    <property type="protein sequence ID" value="CAG8982910.1"/>
    <property type="molecule type" value="Genomic_DNA"/>
</dbReference>
<reference evidence="1" key="1">
    <citation type="submission" date="2021-07" db="EMBL/GenBank/DDBJ databases">
        <authorList>
            <person name="Durling M."/>
        </authorList>
    </citation>
    <scope>NUCLEOTIDE SEQUENCE</scope>
</reference>
<evidence type="ECO:0000313" key="1">
    <source>
        <dbReference type="EMBL" id="CAG8982910.1"/>
    </source>
</evidence>
<dbReference type="Proteomes" id="UP000701801">
    <property type="component" value="Unassembled WGS sequence"/>
</dbReference>
<dbReference type="AlphaFoldDB" id="A0A9N9LX56"/>
<comment type="caution">
    <text evidence="1">The sequence shown here is derived from an EMBL/GenBank/DDBJ whole genome shotgun (WGS) entry which is preliminary data.</text>
</comment>
<dbReference type="OrthoDB" id="10389329at2759"/>
<proteinExistence type="predicted"/>